<gene>
    <name evidence="13" type="ORF">VFPPC_09748</name>
</gene>
<comment type="function">
    <text evidence="9">First step of mRNA capping. Converts the 5'-triphosphate end of a nascent mRNA chain into a diphosphate end.</text>
</comment>
<dbReference type="OrthoDB" id="272147at2759"/>
<feature type="region of interest" description="Disordered" evidence="10">
    <location>
        <begin position="1"/>
        <end position="436"/>
    </location>
</feature>
<feature type="compositionally biased region" description="Polar residues" evidence="10">
    <location>
        <begin position="295"/>
        <end position="306"/>
    </location>
</feature>
<dbReference type="EC" id="3.6.1.74" evidence="9"/>
<evidence type="ECO:0000259" key="12">
    <source>
        <dbReference type="Pfam" id="PF08327"/>
    </source>
</evidence>
<dbReference type="Proteomes" id="UP000078397">
    <property type="component" value="Unassembled WGS sequence"/>
</dbReference>
<keyword evidence="9" id="KW-0506">mRNA capping</keyword>
<evidence type="ECO:0000256" key="8">
    <source>
        <dbReference type="ARBA" id="ARBA00047740"/>
    </source>
</evidence>
<feature type="compositionally biased region" description="Polar residues" evidence="10">
    <location>
        <begin position="1"/>
        <end position="11"/>
    </location>
</feature>
<proteinExistence type="inferred from homology"/>
<evidence type="ECO:0000259" key="11">
    <source>
        <dbReference type="Pfam" id="PF02940"/>
    </source>
</evidence>
<dbReference type="Pfam" id="PF02940">
    <property type="entry name" value="mRNA_triPase"/>
    <property type="match status" value="1"/>
</dbReference>
<feature type="compositionally biased region" description="Low complexity" evidence="10">
    <location>
        <begin position="413"/>
        <end position="426"/>
    </location>
</feature>
<dbReference type="InterPro" id="IPR004206">
    <property type="entry name" value="mRNA_triPase_Cet1"/>
</dbReference>
<dbReference type="EMBL" id="LSBJ02000006">
    <property type="protein sequence ID" value="OAQ63591.1"/>
    <property type="molecule type" value="Genomic_DNA"/>
</dbReference>
<comment type="similarity">
    <text evidence="4">Belongs to the AHA1 family.</text>
</comment>
<feature type="domain" description="mRNA triphosphatase Cet1-like" evidence="11">
    <location>
        <begin position="526"/>
        <end position="774"/>
    </location>
</feature>
<comment type="caution">
    <text evidence="13">The sequence shown here is derived from an EMBL/GenBank/DDBJ whole genome shotgun (WGS) entry which is preliminary data.</text>
</comment>
<sequence>MDLRSVLNTSDNGERGPPKAPPTPQQQHQSRPAQSPARYGYHDYNQQPPHPSPGKPITQDYPRHPQQQPPPNAYPPPSPYQNPAAQYPPRVSQPLPPHRAGSFHDARSPGGINAPAQSPYRPTPTPTNAPAGSAGYPFPPTPVAQEMPSPGQRHHYPPGHYAQQPQPQSQDTFAQRDGAHSSGGYVQQHQVPQTPPISTAAGPSQQYLHQRSQSTHSTPTPTSAHSQQHFGPPHAHGSPVQASRQNSEYRQPSQPPTPLGPPQSGGARPAPGPPASFTQPPSPYQQRVTAIGNGPQPQSPALTNTALRRVSGPSHQESPVTEPHQRSKSLHSREHSLSVSPRTRVASIASNSDRVMASPVDIERKSLPVAQTVAIEPERAVTPAKRKLDDRNLSPKELEHKETRPPPGDLNGTHSSTKQPSSSPAAAKKRRAHRAQPPIWAQSAYSLGNKMPNHGNFVLQKRVHSHINGKAEGGSKTDRSSRHASPDAPRTSLSTASKSAPPVAEPGPQDILGPWEASITGVKPYEELSKTVADFIFIHVVNNPDIKEITSRGIQFEIEAKLGTLIDKDTNYRVDRLLDTECVLHDTGRVAFKSSMTEVHHKAFNDFLNHIVIQTDPRAPNGAGRVQVHYKHRRELDRYFELPPDLQSRLPGCVRSRLGSRVRNVKARVTYDQKTGQVLNKIIKARVADIDIHMPTSPMDCRLSINLEMNWDGPLEELEQLGPAQTGGTSDRQKDRLSYTQGHYQIDLTQVTLSPSVPSNTQKIEKEHELEIELASAMVLDQGAKAMSGAPHRYQELIEGFLDNYANTGNDANDFRTISLSRTISSPIEAVWAACTKPDLITEWFAPVTGTFEVDGQYQVKGNARGTIVDCEPSSGFTLTWEFGQEISHVRVSLKSSNNPSTTTRTTIRLDHAFAINDHWRQYGPGAGGVGWDMAFLGLKSHLAGDFVPKDETWWSVDEAAISFLKGSSEAWGRAAISAGEDEEWANKAREQTTKFYAPSAVEP</sequence>
<dbReference type="CDD" id="cd07470">
    <property type="entry name" value="CYTH-like_mRNA_RTPase"/>
    <property type="match status" value="1"/>
</dbReference>
<evidence type="ECO:0000256" key="3">
    <source>
        <dbReference type="ARBA" id="ARBA00006345"/>
    </source>
</evidence>
<evidence type="ECO:0000256" key="6">
    <source>
        <dbReference type="ARBA" id="ARBA00022801"/>
    </source>
</evidence>
<comment type="cofactor">
    <cofactor evidence="1 9">
        <name>Mg(2+)</name>
        <dbReference type="ChEBI" id="CHEBI:18420"/>
    </cofactor>
</comment>
<keyword evidence="6 9" id="KW-0378">Hydrolase</keyword>
<dbReference type="InterPro" id="IPR040343">
    <property type="entry name" value="Cet1/Ctl1"/>
</dbReference>
<dbReference type="InterPro" id="IPR013538">
    <property type="entry name" value="ASHA1/2-like_C"/>
</dbReference>
<evidence type="ECO:0000256" key="9">
    <source>
        <dbReference type="RuleBase" id="RU367053"/>
    </source>
</evidence>
<feature type="compositionally biased region" description="Polar residues" evidence="10">
    <location>
        <begin position="240"/>
        <end position="250"/>
    </location>
</feature>
<evidence type="ECO:0000256" key="1">
    <source>
        <dbReference type="ARBA" id="ARBA00001946"/>
    </source>
</evidence>
<accession>A0A179FEB5</accession>
<dbReference type="GO" id="GO:0004651">
    <property type="term" value="F:polynucleotide 5'-phosphatase activity"/>
    <property type="evidence" value="ECO:0007669"/>
    <property type="project" value="UniProtKB-UniRule"/>
</dbReference>
<dbReference type="Gene3D" id="3.20.100.10">
    <property type="entry name" value="mRNA triphosphatase Cet1-like"/>
    <property type="match status" value="1"/>
</dbReference>
<dbReference type="InterPro" id="IPR037009">
    <property type="entry name" value="mRNA_triPase_Cet1_sf"/>
</dbReference>
<feature type="domain" description="Activator of Hsp90 ATPase homologue 1/2-like C-terminal" evidence="12">
    <location>
        <begin position="826"/>
        <end position="943"/>
    </location>
</feature>
<dbReference type="GO" id="GO:0031533">
    <property type="term" value="C:mRNA capping enzyme complex"/>
    <property type="evidence" value="ECO:0007669"/>
    <property type="project" value="UniProtKB-UniRule"/>
</dbReference>
<evidence type="ECO:0000256" key="10">
    <source>
        <dbReference type="SAM" id="MobiDB-lite"/>
    </source>
</evidence>
<dbReference type="InterPro" id="IPR023393">
    <property type="entry name" value="START-like_dom_sf"/>
</dbReference>
<comment type="subunit">
    <text evidence="9">Heterodimer. The mRNA-capping enzyme is composed of two separate chains alpha and beta, respectively a mRNA guanylyltransferase and an mRNA 5'-triphosphate monophosphatase.</text>
</comment>
<dbReference type="RefSeq" id="XP_018141171.1">
    <property type="nucleotide sequence ID" value="XM_018288231.1"/>
</dbReference>
<evidence type="ECO:0000313" key="13">
    <source>
        <dbReference type="EMBL" id="OAQ63591.1"/>
    </source>
</evidence>
<evidence type="ECO:0000256" key="5">
    <source>
        <dbReference type="ARBA" id="ARBA00022664"/>
    </source>
</evidence>
<dbReference type="PANTHER" id="PTHR28118:SF1">
    <property type="entry name" value="POLYNUCLEOTIDE 5'-TRIPHOSPHATASE CTL1-RELATED"/>
    <property type="match status" value="1"/>
</dbReference>
<dbReference type="SUPFAM" id="SSF55961">
    <property type="entry name" value="Bet v1-like"/>
    <property type="match status" value="1"/>
</dbReference>
<dbReference type="KEGG" id="pchm:VFPPC_09748"/>
<evidence type="ECO:0000256" key="2">
    <source>
        <dbReference type="ARBA" id="ARBA00004123"/>
    </source>
</evidence>
<feature type="compositionally biased region" description="Low complexity" evidence="10">
    <location>
        <begin position="209"/>
        <end position="228"/>
    </location>
</feature>
<comment type="subcellular location">
    <subcellularLocation>
        <location evidence="2 9">Nucleus</location>
    </subcellularLocation>
</comment>
<dbReference type="GO" id="GO:0006370">
    <property type="term" value="P:7-methylguanosine mRNA capping"/>
    <property type="evidence" value="ECO:0007669"/>
    <property type="project" value="UniProtKB-UniRule"/>
</dbReference>
<dbReference type="STRING" id="1380566.A0A179FEB5"/>
<feature type="compositionally biased region" description="Basic and acidic residues" evidence="10">
    <location>
        <begin position="386"/>
        <end position="404"/>
    </location>
</feature>
<feature type="compositionally biased region" description="Polar residues" evidence="10">
    <location>
        <begin position="276"/>
        <end position="288"/>
    </location>
</feature>
<organism evidence="13 14">
    <name type="scientific">Pochonia chlamydosporia 170</name>
    <dbReference type="NCBI Taxonomy" id="1380566"/>
    <lineage>
        <taxon>Eukaryota</taxon>
        <taxon>Fungi</taxon>
        <taxon>Dikarya</taxon>
        <taxon>Ascomycota</taxon>
        <taxon>Pezizomycotina</taxon>
        <taxon>Sordariomycetes</taxon>
        <taxon>Hypocreomycetidae</taxon>
        <taxon>Hypocreales</taxon>
        <taxon>Clavicipitaceae</taxon>
        <taxon>Pochonia</taxon>
    </lineage>
</organism>
<feature type="compositionally biased region" description="Polar residues" evidence="10">
    <location>
        <begin position="163"/>
        <end position="173"/>
    </location>
</feature>
<keyword evidence="7 9" id="KW-0539">Nucleus</keyword>
<reference evidence="13 14" key="1">
    <citation type="journal article" date="2016" name="PLoS Pathog.">
        <title>Biosynthesis of antibiotic leucinostatins in bio-control fungus Purpureocillium lilacinum and their inhibition on phytophthora revealed by genome mining.</title>
        <authorList>
            <person name="Wang G."/>
            <person name="Liu Z."/>
            <person name="Lin R."/>
            <person name="Li E."/>
            <person name="Mao Z."/>
            <person name="Ling J."/>
            <person name="Yang Y."/>
            <person name="Yin W.B."/>
            <person name="Xie B."/>
        </authorList>
    </citation>
    <scope>NUCLEOTIDE SEQUENCE [LARGE SCALE GENOMIC DNA]</scope>
    <source>
        <strain evidence="13">170</strain>
    </source>
</reference>
<protein>
    <recommendedName>
        <fullName evidence="9">mRNA-capping enzyme subunit beta</fullName>
        <ecNumber evidence="9">3.6.1.74</ecNumber>
    </recommendedName>
    <alternativeName>
        <fullName evidence="9">mRNA 5'-phosphatase</fullName>
    </alternativeName>
    <alternativeName>
        <fullName evidence="9">mRNA 5'-triphosphate monophosphatase</fullName>
    </alternativeName>
</protein>
<feature type="compositionally biased region" description="Pro residues" evidence="10">
    <location>
        <begin position="67"/>
        <end position="80"/>
    </location>
</feature>
<evidence type="ECO:0000313" key="14">
    <source>
        <dbReference type="Proteomes" id="UP000078397"/>
    </source>
</evidence>
<dbReference type="Gene3D" id="3.30.530.20">
    <property type="match status" value="1"/>
</dbReference>
<dbReference type="GO" id="GO:0140818">
    <property type="term" value="F:mRNA 5'-triphosphate monophosphatase activity"/>
    <property type="evidence" value="ECO:0007669"/>
    <property type="project" value="UniProtKB-EC"/>
</dbReference>
<comment type="catalytic activity">
    <reaction evidence="8">
        <text>a 5'-end triphospho-ribonucleoside in mRNA + H2O = a 5'-end diphospho-ribonucleoside in mRNA + phosphate + H(+)</text>
        <dbReference type="Rhea" id="RHEA:67004"/>
        <dbReference type="Rhea" id="RHEA-COMP:17164"/>
        <dbReference type="Rhea" id="RHEA-COMP:17165"/>
        <dbReference type="ChEBI" id="CHEBI:15377"/>
        <dbReference type="ChEBI" id="CHEBI:15378"/>
        <dbReference type="ChEBI" id="CHEBI:43474"/>
        <dbReference type="ChEBI" id="CHEBI:167616"/>
        <dbReference type="ChEBI" id="CHEBI:167618"/>
        <dbReference type="EC" id="3.6.1.74"/>
    </reaction>
    <physiologicalReaction direction="left-to-right" evidence="8">
        <dbReference type="Rhea" id="RHEA:67005"/>
    </physiologicalReaction>
</comment>
<dbReference type="AlphaFoldDB" id="A0A179FEB5"/>
<name>A0A179FEB5_METCM</name>
<evidence type="ECO:0000256" key="7">
    <source>
        <dbReference type="ARBA" id="ARBA00023242"/>
    </source>
</evidence>
<keyword evidence="5 9" id="KW-0507">mRNA processing</keyword>
<dbReference type="SUPFAM" id="SSF55154">
    <property type="entry name" value="CYTH-like phosphatases"/>
    <property type="match status" value="1"/>
</dbReference>
<comment type="similarity">
    <text evidence="3 9">Belongs to the fungal TPase family.</text>
</comment>
<keyword evidence="14" id="KW-1185">Reference proteome</keyword>
<evidence type="ECO:0000256" key="4">
    <source>
        <dbReference type="ARBA" id="ARBA00006817"/>
    </source>
</evidence>
<feature type="compositionally biased region" description="Basic and acidic residues" evidence="10">
    <location>
        <begin position="473"/>
        <end position="485"/>
    </location>
</feature>
<feature type="region of interest" description="Disordered" evidence="10">
    <location>
        <begin position="468"/>
        <end position="512"/>
    </location>
</feature>
<dbReference type="Pfam" id="PF08327">
    <property type="entry name" value="AHSA1"/>
    <property type="match status" value="1"/>
</dbReference>
<dbReference type="InterPro" id="IPR033469">
    <property type="entry name" value="CYTH-like_dom_sf"/>
</dbReference>
<dbReference type="PANTHER" id="PTHR28118">
    <property type="entry name" value="POLYNUCLEOTIDE 5'-TRIPHOSPHATASE-RELATED"/>
    <property type="match status" value="1"/>
</dbReference>
<dbReference type="GeneID" id="28852225"/>